<name>A0A7G8PTE9_9FLAO</name>
<dbReference type="AlphaFoldDB" id="A0A7G8PTE9"/>
<reference evidence="1 2" key="1">
    <citation type="submission" date="2020-04" db="EMBL/GenBank/DDBJ databases">
        <title>Genome sequence of Altibacter aquimarinus strain ALE3EI.</title>
        <authorList>
            <person name="Oh H.-M."/>
            <person name="Jang D."/>
        </authorList>
    </citation>
    <scope>NUCLEOTIDE SEQUENCE [LARGE SCALE GENOMIC DNA]</scope>
    <source>
        <strain evidence="1 2">ALE3EI</strain>
    </source>
</reference>
<dbReference type="KEGG" id="alti:ALE3EI_1042"/>
<evidence type="ECO:0008006" key="3">
    <source>
        <dbReference type="Google" id="ProtNLM"/>
    </source>
</evidence>
<evidence type="ECO:0000313" key="2">
    <source>
        <dbReference type="Proteomes" id="UP000515514"/>
    </source>
</evidence>
<organism evidence="1 2">
    <name type="scientific">Constantimarinum furrinae</name>
    <dbReference type="NCBI Taxonomy" id="2562285"/>
    <lineage>
        <taxon>Bacteria</taxon>
        <taxon>Pseudomonadati</taxon>
        <taxon>Bacteroidota</taxon>
        <taxon>Flavobacteriia</taxon>
        <taxon>Flavobacteriales</taxon>
        <taxon>Flavobacteriaceae</taxon>
        <taxon>Altibacter/Constantimarinum group</taxon>
        <taxon>Constantimarinum</taxon>
    </lineage>
</organism>
<dbReference type="RefSeq" id="WP_186991629.1">
    <property type="nucleotide sequence ID" value="NZ_CP052909.1"/>
</dbReference>
<dbReference type="EMBL" id="CP052909">
    <property type="protein sequence ID" value="QNJ97615.1"/>
    <property type="molecule type" value="Genomic_DNA"/>
</dbReference>
<proteinExistence type="predicted"/>
<gene>
    <name evidence="1" type="ORF">ALE3EI_1042</name>
</gene>
<accession>A0A7G8PTE9</accession>
<protein>
    <recommendedName>
        <fullName evidence="3">Nicotinic acid mononucleotide adenyltransferase</fullName>
    </recommendedName>
</protein>
<evidence type="ECO:0000313" key="1">
    <source>
        <dbReference type="EMBL" id="QNJ97615.1"/>
    </source>
</evidence>
<keyword evidence="2" id="KW-1185">Reference proteome</keyword>
<sequence>MKTIRQFFGFTLLALLLNSCYSEVIVDDPPHHGDPVNTVTLGQLLSDYELWYVDIDRSVGNGYIPFMQKAFTMSFRNGTVYANNNLVGIGEQGNGYGISVGYYDTFDFILDISHDIDGFHSFEVTQLSGNEIELYYAPLNLSYILVGYQRGTFDYDKVFYDNIHYFLQEYVTWEKTFTSVYGELNEFDNENFVQFLPGGGEDNFRSSQDPSGTNIYELYWDYTGIYNVDDVPGDYYLKYLTLDYDYLGNEYFELSVNNDSTIELFHAASGTLYRFTGRGYIQYKTPGEGKLRESKATIAKQMKKISNF</sequence>
<dbReference type="Proteomes" id="UP000515514">
    <property type="component" value="Chromosome"/>
</dbReference>